<protein>
    <recommendedName>
        <fullName evidence="3">Malonyl-CoA decarboxylase C-terminal domain-containing protein</fullName>
    </recommendedName>
</protein>
<dbReference type="InterPro" id="IPR007956">
    <property type="entry name" value="Malonyl_CoA_deC_C"/>
</dbReference>
<evidence type="ECO:0000313" key="5">
    <source>
        <dbReference type="Proteomes" id="UP001189429"/>
    </source>
</evidence>
<dbReference type="EMBL" id="CAUYUJ010014427">
    <property type="protein sequence ID" value="CAK0841084.1"/>
    <property type="molecule type" value="Genomic_DNA"/>
</dbReference>
<evidence type="ECO:0000313" key="4">
    <source>
        <dbReference type="EMBL" id="CAK0841084.1"/>
    </source>
</evidence>
<evidence type="ECO:0000259" key="3">
    <source>
        <dbReference type="Pfam" id="PF05292"/>
    </source>
</evidence>
<sequence>MPDLNLRIFDACIVDPTNNSMPGQIMSAAANWASRLHCRSCGAPAPVSVRQRAVEAAAGPSPSAARPPRTATPKAKAGAKASAEAEPKPAAAAAGAPWVHGGGKPRRVRFREAEVVEVGEDDEPDQLAAALRLLEERGVQLDEEAQRKLGVGRQADPGKAAPEAPKSHHATVQSAMWKVKNTAGKLERAQQSLEAAQDALADAQLAVDKAQLDQRAQDVDRLAQATLGARYAAELKDHFEGEEAVQVTQAIELFSRLAASSKARIDAAERAAEEEGDDFAARMEALDGAKRAEVERFLESHGCSLPKRLRLPAGSAAGKGAAEDVEAAELDESCDQGGVRACYDEDWAAVVHSLKGDVLDSPPCAATESEPEPAGQAGGAGQRQTGEGAAESAAEVERLGPAAGLEGDLGGDGTRRPAAGGDQSWRGGAGARQSQSLGSGEAPQAAGSWPRTLDELYASFAALLEEDLGGLFDMEQEDLMKCAGRGEPARFQEGTVSASRELTALARLQAKLGKLAAQDLVGDIGLNEVLCHEVVDVLLAELAEAATPDAATGEVLPPQVSAMVPLHGFAGWILDTQAWEDCGLEPPLAEAVRRAAQGAAGFGADREVTIVDEDGDEVTFSLEPASSAGVGGLQVRVGAGASRRVSKLALAGGGRSLRFAAGAGGDALEVTVAEDAAAQLRLVSRMGDAAGLLPAAAREGVLRLGYRYVTRRGPDGRAADPAVHFHLLCGGALRALHWRADESPAGLARGLGVAASFAYQVHSLQRATLPVAVRLPAGPDGARPADSGGARICLAPLLLAGSSEDHSAAGGSGAFRGRPAWVVAAGTDRVGVAGLHKWELRISTDAPVLSRPMLERLRPLSLTLEAVRGLPNEPELAEACDDVYLEVYPHLSATTQALAEECPRVRTASRPHNRDIHFGDQLVWFLGRAQPEVVRSWMAHEDTVCAAAATLRLLRMEEEQVCWMVDDGVEQYR</sequence>
<keyword evidence="5" id="KW-1185">Reference proteome</keyword>
<reference evidence="4" key="1">
    <citation type="submission" date="2023-10" db="EMBL/GenBank/DDBJ databases">
        <authorList>
            <person name="Chen Y."/>
            <person name="Shah S."/>
            <person name="Dougan E. K."/>
            <person name="Thang M."/>
            <person name="Chan C."/>
        </authorList>
    </citation>
    <scope>NUCLEOTIDE SEQUENCE [LARGE SCALE GENOMIC DNA]</scope>
</reference>
<feature type="coiled-coil region" evidence="1">
    <location>
        <begin position="179"/>
        <end position="213"/>
    </location>
</feature>
<organism evidence="4 5">
    <name type="scientific">Prorocentrum cordatum</name>
    <dbReference type="NCBI Taxonomy" id="2364126"/>
    <lineage>
        <taxon>Eukaryota</taxon>
        <taxon>Sar</taxon>
        <taxon>Alveolata</taxon>
        <taxon>Dinophyceae</taxon>
        <taxon>Prorocentrales</taxon>
        <taxon>Prorocentraceae</taxon>
        <taxon>Prorocentrum</taxon>
    </lineage>
</organism>
<proteinExistence type="predicted"/>
<feature type="region of interest" description="Disordered" evidence="2">
    <location>
        <begin position="149"/>
        <end position="172"/>
    </location>
</feature>
<comment type="caution">
    <text evidence="4">The sequence shown here is derived from an EMBL/GenBank/DDBJ whole genome shotgun (WGS) entry which is preliminary data.</text>
</comment>
<gene>
    <name evidence="4" type="ORF">PCOR1329_LOCUS36376</name>
</gene>
<dbReference type="Pfam" id="PF05292">
    <property type="entry name" value="MCD"/>
    <property type="match status" value="1"/>
</dbReference>
<feature type="compositionally biased region" description="Low complexity" evidence="2">
    <location>
        <begin position="382"/>
        <end position="406"/>
    </location>
</feature>
<feature type="region of interest" description="Disordered" evidence="2">
    <location>
        <begin position="361"/>
        <end position="447"/>
    </location>
</feature>
<accession>A0ABN9T7M3</accession>
<keyword evidence="1" id="KW-0175">Coiled coil</keyword>
<evidence type="ECO:0000256" key="2">
    <source>
        <dbReference type="SAM" id="MobiDB-lite"/>
    </source>
</evidence>
<feature type="domain" description="Malonyl-CoA decarboxylase C-terminal" evidence="3">
    <location>
        <begin position="698"/>
        <end position="759"/>
    </location>
</feature>
<evidence type="ECO:0000256" key="1">
    <source>
        <dbReference type="SAM" id="Coils"/>
    </source>
</evidence>
<dbReference type="Gene3D" id="3.40.630.150">
    <property type="entry name" value="Malonyl-CoA decarboxylase, catalytic domain"/>
    <property type="match status" value="1"/>
</dbReference>
<dbReference type="Proteomes" id="UP001189429">
    <property type="component" value="Unassembled WGS sequence"/>
</dbReference>
<dbReference type="InterPro" id="IPR042303">
    <property type="entry name" value="Malonyl_CoA_deC_C_sf"/>
</dbReference>
<feature type="compositionally biased region" description="Low complexity" evidence="2">
    <location>
        <begin position="55"/>
        <end position="97"/>
    </location>
</feature>
<name>A0ABN9T7M3_9DINO</name>
<feature type="region of interest" description="Disordered" evidence="2">
    <location>
        <begin position="53"/>
        <end position="100"/>
    </location>
</feature>